<sequence>MGNTNKYCYGFCLFTSILINILFTINLYLGGGGSGSGGGVGGGGGGVVGGLSWSEKAAAEAEAVAAISCSGHGRAYVDGSINSEGRPVCECYDCYTGIDCSQISPTCPADADSGDPIFLEPFWMQHATNSAILISGWHRMSYRYNGNPFISAELENYIRKMHSVAGNAITEGRYIVFGIGSSQLLNAAVYALSSQDSSSPVSNMYKTQTVFFNSENFQFEGDTNAWQSNNSTNNMDVVEFVTSPNNPDGELKKSVLGGKTIYDHAYFWPHFTPIPGPSDHDLMVFTLSKLTGHAGARFGGVQIEEEDDCGKVLEAGNIIGRAGSAFSAKDRHVRLSLIKSQDDFELLMQRLTEIVSLENGHNSNTISPFHFHFISASPTPTTPPYIPNQHNRMRKTKKYCYGFFVFSSIIINILFTINLYLGGGGNGGECALSWSEKAAAEAEAVAAISCSGHGRAYLDGSVDSEGRHVCECYACYVGNDCSQLSPGCAADATSGDPIFLEPFWMQHATNSAIVISGWHRMSYRYGDDPYMSTELEKYIRKMHSIVGNAITEDRYIVFGVGSTQLLSAAVYALSSQNSSSPSNVVASIPFYSIYKTQTEFFNSENFQFGGDTNAWQLNNSTNSMDVVEFVTSPNNPDGELKKSVLGGKTIYDHAYYWPHFTPIPAPSDHDLMLFTLSKLTGHAGARFGWAVIKDKDVYEKMLTYIVLADLGISKDTQLRVLKLLKVAVEDEGKPFFEFAYNKMKDPYAWVKCEREEDCGTVLEAANILGRVGSVFSDNDRYVRLSLIKSQDDFELLVQRLTELVSLENAFSLSISFLHLQTQQLLHRMRKTKKYCYGFCVFTSIIINILFTINLYFGGGGGGGGGGCGLSWSEKAAAEAEAVAAISCSGHGRAYLDGSVDSDGRPVCECYACHVGIDCSQLSPGCAADADSAILVSGWHRMSYGYNDKSYMSVELENYIRKLHSIVGNAITEDRYIVFGIGSSQLLNAAVYALSSETSSSPSNVVASIPFYPMYRTQTVFFNSKNFQFQGDTKAWQLNNSTNMDVVEFVTSPNNPDGELKKSVLGGKTIYDHAYFWPHFTPVPAPSDQDLMLFTLSKLTGHAGSRFGWAVIKDKDVYEKMLAYIKVADLGISKDTQLRVLKLLKVVVEDEGKTFFKFAYNKMKDRWDALTSVFSKSTRFSIQHRHPLQCTFFNETRLASPAYAWVKCEREEEDDCKAVLEAANIIGRAGSMFSDKDRHVRLSLIKSQDDFDLLLQRLTELVSLENGSIQTM</sequence>
<evidence type="ECO:0000313" key="9">
    <source>
        <dbReference type="Proteomes" id="UP000243975"/>
    </source>
</evidence>
<evidence type="ECO:0000256" key="3">
    <source>
        <dbReference type="ARBA" id="ARBA00022576"/>
    </source>
</evidence>
<evidence type="ECO:0000259" key="7">
    <source>
        <dbReference type="Pfam" id="PF04864"/>
    </source>
</evidence>
<dbReference type="GO" id="GO:0016846">
    <property type="term" value="F:carbon-sulfur lyase activity"/>
    <property type="evidence" value="ECO:0007669"/>
    <property type="project" value="InterPro"/>
</dbReference>
<comment type="similarity">
    <text evidence="2">Belongs to the alliinase family.</text>
</comment>
<feature type="transmembrane region" description="Helical" evidence="5">
    <location>
        <begin position="834"/>
        <end position="856"/>
    </location>
</feature>
<dbReference type="InterPro" id="IPR037029">
    <property type="entry name" value="Alliinase_N_sf"/>
</dbReference>
<keyword evidence="9" id="KW-1185">Reference proteome</keyword>
<dbReference type="InterPro" id="IPR015421">
    <property type="entry name" value="PyrdxlP-dep_Trfase_major"/>
</dbReference>
<keyword evidence="5" id="KW-0472">Membrane</keyword>
<dbReference type="STRING" id="59895.A0A103YDS2"/>
<feature type="domain" description="Alliinase EGF-like" evidence="6">
    <location>
        <begin position="433"/>
        <end position="488"/>
    </location>
</feature>
<dbReference type="Gramene" id="KVI07238">
    <property type="protein sequence ID" value="KVI07238"/>
    <property type="gene ID" value="Ccrd_014415"/>
</dbReference>
<evidence type="ECO:0000313" key="8">
    <source>
        <dbReference type="EMBL" id="KVI07238.1"/>
    </source>
</evidence>
<feature type="domain" description="Alliinase C-terminal" evidence="7">
    <location>
        <begin position="109"/>
        <end position="300"/>
    </location>
</feature>
<dbReference type="OMA" id="QWENNSD"/>
<evidence type="ECO:0000256" key="1">
    <source>
        <dbReference type="ARBA" id="ARBA00001933"/>
    </source>
</evidence>
<feature type="transmembrane region" description="Helical" evidence="5">
    <location>
        <begin position="7"/>
        <end position="29"/>
    </location>
</feature>
<evidence type="ECO:0000256" key="4">
    <source>
        <dbReference type="ARBA" id="ARBA00022898"/>
    </source>
</evidence>
<comment type="cofactor">
    <cofactor evidence="1">
        <name>pyridoxal 5'-phosphate</name>
        <dbReference type="ChEBI" id="CHEBI:597326"/>
    </cofactor>
</comment>
<dbReference type="InterPro" id="IPR015424">
    <property type="entry name" value="PyrdxlP-dep_Trfase"/>
</dbReference>
<organism evidence="8 9">
    <name type="scientific">Cynara cardunculus var. scolymus</name>
    <name type="common">Globe artichoke</name>
    <name type="synonym">Cynara scolymus</name>
    <dbReference type="NCBI Taxonomy" id="59895"/>
    <lineage>
        <taxon>Eukaryota</taxon>
        <taxon>Viridiplantae</taxon>
        <taxon>Streptophyta</taxon>
        <taxon>Embryophyta</taxon>
        <taxon>Tracheophyta</taxon>
        <taxon>Spermatophyta</taxon>
        <taxon>Magnoliopsida</taxon>
        <taxon>eudicotyledons</taxon>
        <taxon>Gunneridae</taxon>
        <taxon>Pentapetalae</taxon>
        <taxon>asterids</taxon>
        <taxon>campanulids</taxon>
        <taxon>Asterales</taxon>
        <taxon>Asteraceae</taxon>
        <taxon>Carduoideae</taxon>
        <taxon>Cardueae</taxon>
        <taxon>Carduinae</taxon>
        <taxon>Cynara</taxon>
    </lineage>
</organism>
<dbReference type="PANTHER" id="PTHR43795">
    <property type="entry name" value="BIFUNCTIONAL ASPARTATE AMINOTRANSFERASE AND GLUTAMATE/ASPARTATE-PREPHENATE AMINOTRANSFERASE-RELATED"/>
    <property type="match status" value="1"/>
</dbReference>
<dbReference type="InterPro" id="IPR006948">
    <property type="entry name" value="Alliinase_C"/>
</dbReference>
<dbReference type="CDD" id="cd00609">
    <property type="entry name" value="AAT_like"/>
    <property type="match status" value="2"/>
</dbReference>
<feature type="domain" description="Alliinase EGF-like" evidence="6">
    <location>
        <begin position="52"/>
        <end position="107"/>
    </location>
</feature>
<feature type="domain" description="Alliinase C-terminal" evidence="7">
    <location>
        <begin position="747"/>
        <end position="804"/>
    </location>
</feature>
<dbReference type="SUPFAM" id="SSF53383">
    <property type="entry name" value="PLP-dependent transferases"/>
    <property type="match status" value="3"/>
</dbReference>
<feature type="domain" description="Alliinase C-terminal" evidence="7">
    <location>
        <begin position="302"/>
        <end position="355"/>
    </location>
</feature>
<dbReference type="AlphaFoldDB" id="A0A103YDS2"/>
<dbReference type="Gene3D" id="3.40.640.10">
    <property type="entry name" value="Type I PLP-dependent aspartate aminotransferase-like (Major domain)"/>
    <property type="match status" value="3"/>
</dbReference>
<dbReference type="GO" id="GO:0008483">
    <property type="term" value="F:transaminase activity"/>
    <property type="evidence" value="ECO:0007669"/>
    <property type="project" value="UniProtKB-KW"/>
</dbReference>
<dbReference type="InterPro" id="IPR050478">
    <property type="entry name" value="Ethylene_sulfur-biosynth"/>
</dbReference>
<dbReference type="InterPro" id="IPR015422">
    <property type="entry name" value="PyrdxlP-dep_Trfase_small"/>
</dbReference>
<keyword evidence="3" id="KW-0032">Aminotransferase</keyword>
<dbReference type="Gene3D" id="3.90.1150.10">
    <property type="entry name" value="Aspartate Aminotransferase, domain 1"/>
    <property type="match status" value="2"/>
</dbReference>
<evidence type="ECO:0000256" key="5">
    <source>
        <dbReference type="SAM" id="Phobius"/>
    </source>
</evidence>
<gene>
    <name evidence="8" type="ORF">Ccrd_014415</name>
</gene>
<feature type="transmembrane region" description="Helical" evidence="5">
    <location>
        <begin position="401"/>
        <end position="421"/>
    </location>
</feature>
<keyword evidence="4" id="KW-0663">Pyridoxal phosphate</keyword>
<dbReference type="Pfam" id="PF04863">
    <property type="entry name" value="EGF_alliinase"/>
    <property type="match status" value="3"/>
</dbReference>
<dbReference type="PANTHER" id="PTHR43795:SF20">
    <property type="entry name" value="TRYPTOPHAN AMINOTRANSFERASE-RELATED PROTEIN 3"/>
    <property type="match status" value="1"/>
</dbReference>
<proteinExistence type="inferred from homology"/>
<dbReference type="Proteomes" id="UP000243975">
    <property type="component" value="Unassembled WGS sequence"/>
</dbReference>
<dbReference type="InterPro" id="IPR006947">
    <property type="entry name" value="EGF_alliinase"/>
</dbReference>
<evidence type="ECO:0000256" key="2">
    <source>
        <dbReference type="ARBA" id="ARBA00006312"/>
    </source>
</evidence>
<feature type="domain" description="Alliinase C-terminal" evidence="7">
    <location>
        <begin position="490"/>
        <end position="745"/>
    </location>
</feature>
<protein>
    <submittedName>
        <fullName evidence="8">Allinase, C-terminal</fullName>
    </submittedName>
</protein>
<comment type="caution">
    <text evidence="8">The sequence shown here is derived from an EMBL/GenBank/DDBJ whole genome shotgun (WGS) entry which is preliminary data.</text>
</comment>
<dbReference type="GO" id="GO:0006520">
    <property type="term" value="P:amino acid metabolic process"/>
    <property type="evidence" value="ECO:0007669"/>
    <property type="project" value="TreeGrafter"/>
</dbReference>
<evidence type="ECO:0000259" key="6">
    <source>
        <dbReference type="Pfam" id="PF04863"/>
    </source>
</evidence>
<dbReference type="EMBL" id="LEKV01001509">
    <property type="protein sequence ID" value="KVI07238.1"/>
    <property type="molecule type" value="Genomic_DNA"/>
</dbReference>
<keyword evidence="5" id="KW-0812">Transmembrane</keyword>
<dbReference type="Gene3D" id="2.10.25.30">
    <property type="entry name" value="EGF-like, alliinase"/>
    <property type="match status" value="3"/>
</dbReference>
<accession>A0A103YDS2</accession>
<keyword evidence="5" id="KW-1133">Transmembrane helix</keyword>
<keyword evidence="3" id="KW-0808">Transferase</keyword>
<reference evidence="8 9" key="1">
    <citation type="journal article" date="2016" name="Sci. Rep.">
        <title>The genome sequence of the outbreeding globe artichoke constructed de novo incorporating a phase-aware low-pass sequencing strategy of F1 progeny.</title>
        <authorList>
            <person name="Scaglione D."/>
            <person name="Reyes-Chin-Wo S."/>
            <person name="Acquadro A."/>
            <person name="Froenicke L."/>
            <person name="Portis E."/>
            <person name="Beitel C."/>
            <person name="Tirone M."/>
            <person name="Mauro R."/>
            <person name="Lo Monaco A."/>
            <person name="Mauromicale G."/>
            <person name="Faccioli P."/>
            <person name="Cattivelli L."/>
            <person name="Rieseberg L."/>
            <person name="Michelmore R."/>
            <person name="Lanteri S."/>
        </authorList>
    </citation>
    <scope>NUCLEOTIDE SEQUENCE [LARGE SCALE GENOMIC DNA]</scope>
    <source>
        <strain evidence="8">2C</strain>
    </source>
</reference>
<feature type="domain" description="Alliinase C-terminal" evidence="7">
    <location>
        <begin position="929"/>
        <end position="1261"/>
    </location>
</feature>
<name>A0A103YDS2_CYNCS</name>
<dbReference type="Pfam" id="PF04864">
    <property type="entry name" value="Alliinase_C"/>
    <property type="match status" value="5"/>
</dbReference>
<feature type="domain" description="Alliinase EGF-like" evidence="6">
    <location>
        <begin position="870"/>
        <end position="925"/>
    </location>
</feature>